<dbReference type="GO" id="GO:0003677">
    <property type="term" value="F:DNA binding"/>
    <property type="evidence" value="ECO:0007669"/>
    <property type="project" value="UniProtKB-UniRule"/>
</dbReference>
<dbReference type="PROSITE" id="PS50977">
    <property type="entry name" value="HTH_TETR_2"/>
    <property type="match status" value="1"/>
</dbReference>
<dbReference type="Proteomes" id="UP000295504">
    <property type="component" value="Unassembled WGS sequence"/>
</dbReference>
<name>A0A4R2U2U6_9FIRM</name>
<evidence type="ECO:0000259" key="3">
    <source>
        <dbReference type="PROSITE" id="PS50977"/>
    </source>
</evidence>
<dbReference type="PRINTS" id="PR00455">
    <property type="entry name" value="HTHTETR"/>
</dbReference>
<evidence type="ECO:0000256" key="2">
    <source>
        <dbReference type="PROSITE-ProRule" id="PRU00335"/>
    </source>
</evidence>
<dbReference type="InterPro" id="IPR009057">
    <property type="entry name" value="Homeodomain-like_sf"/>
</dbReference>
<proteinExistence type="predicted"/>
<dbReference type="OrthoDB" id="494991at2"/>
<dbReference type="Gene3D" id="1.10.357.10">
    <property type="entry name" value="Tetracycline Repressor, domain 2"/>
    <property type="match status" value="1"/>
</dbReference>
<keyword evidence="1 2" id="KW-0238">DNA-binding</keyword>
<gene>
    <name evidence="4" type="ORF">EDD79_102029</name>
</gene>
<dbReference type="InterPro" id="IPR001647">
    <property type="entry name" value="HTH_TetR"/>
</dbReference>
<feature type="domain" description="HTH tetR-type" evidence="3">
    <location>
        <begin position="6"/>
        <end position="66"/>
    </location>
</feature>
<dbReference type="AlphaFoldDB" id="A0A4R2U2U6"/>
<dbReference type="EMBL" id="SLYC01000020">
    <property type="protein sequence ID" value="TCQ01973.1"/>
    <property type="molecule type" value="Genomic_DNA"/>
</dbReference>
<dbReference type="PANTHER" id="PTHR43479:SF11">
    <property type="entry name" value="ACREF_ENVCD OPERON REPRESSOR-RELATED"/>
    <property type="match status" value="1"/>
</dbReference>
<dbReference type="RefSeq" id="WP_132848653.1">
    <property type="nucleotide sequence ID" value="NZ_CP058648.1"/>
</dbReference>
<dbReference type="Pfam" id="PF00440">
    <property type="entry name" value="TetR_N"/>
    <property type="match status" value="1"/>
</dbReference>
<feature type="DNA-binding region" description="H-T-H motif" evidence="2">
    <location>
        <begin position="29"/>
        <end position="48"/>
    </location>
</feature>
<reference evidence="4 5" key="1">
    <citation type="submission" date="2019-03" db="EMBL/GenBank/DDBJ databases">
        <title>Genomic Encyclopedia of Type Strains, Phase IV (KMG-IV): sequencing the most valuable type-strain genomes for metagenomic binning, comparative biology and taxonomic classification.</title>
        <authorList>
            <person name="Goeker M."/>
        </authorList>
    </citation>
    <scope>NUCLEOTIDE SEQUENCE [LARGE SCALE GENOMIC DNA]</scope>
    <source>
        <strain evidence="4 5">DSM 100013</strain>
    </source>
</reference>
<dbReference type="InterPro" id="IPR050624">
    <property type="entry name" value="HTH-type_Tx_Regulator"/>
</dbReference>
<sequence length="196" mass="23083">MQYKKDEIRLKILLEAEKEFLEKGFDGASLRKIVKKAGTSIGNFYNYFENKEELFEELVKEEYTNLIYFLKNHNGVEAPNFNDILKEDQWKTILASTLYEMIPRLSNSFVLLFESSKGTKFENIRQEIVKILKEHFIEHMLDKGLKYLNIAFADLVAEQCLNGIIYIIKKHKDVDVRKKLIVEHLMFYIIGVMSLC</sequence>
<accession>A0A4R2U2U6</accession>
<comment type="caution">
    <text evidence="4">The sequence shown here is derived from an EMBL/GenBank/DDBJ whole genome shotgun (WGS) entry which is preliminary data.</text>
</comment>
<protein>
    <submittedName>
        <fullName evidence="4">TetR family transcriptional regulator</fullName>
    </submittedName>
</protein>
<evidence type="ECO:0000313" key="4">
    <source>
        <dbReference type="EMBL" id="TCQ01973.1"/>
    </source>
</evidence>
<evidence type="ECO:0000313" key="5">
    <source>
        <dbReference type="Proteomes" id="UP000295504"/>
    </source>
</evidence>
<evidence type="ECO:0000256" key="1">
    <source>
        <dbReference type="ARBA" id="ARBA00023125"/>
    </source>
</evidence>
<dbReference type="SUPFAM" id="SSF46689">
    <property type="entry name" value="Homeodomain-like"/>
    <property type="match status" value="1"/>
</dbReference>
<organism evidence="4 5">
    <name type="scientific">Serpentinicella alkaliphila</name>
    <dbReference type="NCBI Taxonomy" id="1734049"/>
    <lineage>
        <taxon>Bacteria</taxon>
        <taxon>Bacillati</taxon>
        <taxon>Bacillota</taxon>
        <taxon>Clostridia</taxon>
        <taxon>Peptostreptococcales</taxon>
        <taxon>Natronincolaceae</taxon>
        <taxon>Serpentinicella</taxon>
    </lineage>
</organism>
<keyword evidence="5" id="KW-1185">Reference proteome</keyword>
<dbReference type="PANTHER" id="PTHR43479">
    <property type="entry name" value="ACREF/ENVCD OPERON REPRESSOR-RELATED"/>
    <property type="match status" value="1"/>
</dbReference>